<dbReference type="AlphaFoldDB" id="A0A7M7KK61"/>
<keyword evidence="2" id="KW-0010">Activator</keyword>
<dbReference type="Proteomes" id="UP000594260">
    <property type="component" value="Unplaced"/>
</dbReference>
<comment type="function">
    <text evidence="2">Component of the Mediator complex, a coactivator involved in the regulated transcription of nearly all RNA polymerase II-dependent genes. Mediator functions as a bridge to convey information from gene-specific regulatory proteins to the basal RNA polymerase II transcription machinery. Mediator is recruited to promoters by direct interactions with regulatory proteins and serves as a scaffold for the assembly of a functional preinitiation complex with RNA polymerase II and the general transcription factors.</text>
</comment>
<dbReference type="GO" id="GO:0003712">
    <property type="term" value="F:transcription coregulator activity"/>
    <property type="evidence" value="ECO:0007669"/>
    <property type="project" value="InterPro"/>
</dbReference>
<name>A0A7M7KK61_VARDE</name>
<comment type="similarity">
    <text evidence="2">Belongs to the Mediator complex subunit 15 family.</text>
</comment>
<feature type="domain" description="Mediator of RNA polymerase II transcription subunit 15 N-terminal" evidence="4">
    <location>
        <begin position="11"/>
        <end position="76"/>
    </location>
</feature>
<dbReference type="Pfam" id="PF09606">
    <property type="entry name" value="Med15_N"/>
    <property type="match status" value="3"/>
</dbReference>
<evidence type="ECO:0000259" key="4">
    <source>
        <dbReference type="Pfam" id="PF09606"/>
    </source>
</evidence>
<evidence type="ECO:0000256" key="2">
    <source>
        <dbReference type="RuleBase" id="RU364148"/>
    </source>
</evidence>
<evidence type="ECO:0000256" key="1">
    <source>
        <dbReference type="ARBA" id="ARBA00023242"/>
    </source>
</evidence>
<keyword evidence="1 2" id="KW-0539">Nucleus</keyword>
<feature type="region of interest" description="Disordered" evidence="3">
    <location>
        <begin position="229"/>
        <end position="255"/>
    </location>
</feature>
<reference evidence="5" key="1">
    <citation type="submission" date="2021-01" db="UniProtKB">
        <authorList>
            <consortium name="EnsemblMetazoa"/>
        </authorList>
    </citation>
    <scope>IDENTIFICATION</scope>
</reference>
<proteinExistence type="inferred from homology"/>
<dbReference type="InParanoid" id="A0A7M7KK61"/>
<dbReference type="EnsemblMetazoa" id="XM_022810630">
    <property type="protein sequence ID" value="XP_022666365"/>
    <property type="gene ID" value="LOC111252533"/>
</dbReference>
<comment type="subcellular location">
    <subcellularLocation>
        <location evidence="2">Nucleus</location>
    </subcellularLocation>
</comment>
<evidence type="ECO:0000313" key="6">
    <source>
        <dbReference type="Proteomes" id="UP000594260"/>
    </source>
</evidence>
<keyword evidence="2" id="KW-0805">Transcription regulation</keyword>
<accession>A0A7M7KK61</accession>
<evidence type="ECO:0000256" key="3">
    <source>
        <dbReference type="SAM" id="MobiDB-lite"/>
    </source>
</evidence>
<dbReference type="Gene3D" id="1.10.246.20">
    <property type="entry name" value="Coactivator CBP, KIX domain"/>
    <property type="match status" value="3"/>
</dbReference>
<sequence length="255" mass="28891">MSAEDDDPSLWRTPAFRQSIHSKIEETIRASPNTQCNDAAEMEDHAFSTATTKDQYLSMVAYLMDYIRGDSERRSAPTNENLWKTPALRENVRAKIEWAIRNSPSQSYENAVEMENQAFMRSSTREQYLSYVSRITKHIRGDTDEISDLILRELEQISSSTNGDRWKTPNFRRLICSKIDEAIRNSPNQHRRTAADMENTLISRAKSKEEYLSFVARLVIRMTGSSTNADSVSFEHGTGRADLGSTGRVGPPGAT</sequence>
<feature type="domain" description="Mediator of RNA polymerase II transcription subunit 15 N-terminal" evidence="4">
    <location>
        <begin position="80"/>
        <end position="142"/>
    </location>
</feature>
<comment type="subunit">
    <text evidence="2">Component of the Mediator complex.</text>
</comment>
<feature type="domain" description="Mediator of RNA polymerase II transcription subunit 15 N-terminal" evidence="4">
    <location>
        <begin position="164"/>
        <end position="227"/>
    </location>
</feature>
<organism evidence="5 6">
    <name type="scientific">Varroa destructor</name>
    <name type="common">Honeybee mite</name>
    <dbReference type="NCBI Taxonomy" id="109461"/>
    <lineage>
        <taxon>Eukaryota</taxon>
        <taxon>Metazoa</taxon>
        <taxon>Ecdysozoa</taxon>
        <taxon>Arthropoda</taxon>
        <taxon>Chelicerata</taxon>
        <taxon>Arachnida</taxon>
        <taxon>Acari</taxon>
        <taxon>Parasitiformes</taxon>
        <taxon>Mesostigmata</taxon>
        <taxon>Gamasina</taxon>
        <taxon>Dermanyssoidea</taxon>
        <taxon>Varroidae</taxon>
        <taxon>Varroa</taxon>
    </lineage>
</organism>
<dbReference type="InterPro" id="IPR036529">
    <property type="entry name" value="KIX_dom_sf"/>
</dbReference>
<protein>
    <recommendedName>
        <fullName evidence="2">Mediator of RNA polymerase II transcription subunit 15</fullName>
    </recommendedName>
    <alternativeName>
        <fullName evidence="2">Mediator complex subunit 15</fullName>
    </alternativeName>
</protein>
<dbReference type="GO" id="GO:0006355">
    <property type="term" value="P:regulation of DNA-templated transcription"/>
    <property type="evidence" value="ECO:0007669"/>
    <property type="project" value="InterPro"/>
</dbReference>
<dbReference type="GO" id="GO:0005634">
    <property type="term" value="C:nucleus"/>
    <property type="evidence" value="ECO:0007669"/>
    <property type="project" value="UniProtKB-SubCell"/>
</dbReference>
<gene>
    <name evidence="2" type="primary">MED15</name>
</gene>
<keyword evidence="6" id="KW-1185">Reference proteome</keyword>
<keyword evidence="2" id="KW-0804">Transcription</keyword>
<dbReference type="OrthoDB" id="10055322at2759"/>
<evidence type="ECO:0000313" key="5">
    <source>
        <dbReference type="EnsemblMetazoa" id="XP_022666365"/>
    </source>
</evidence>
<dbReference type="InterPro" id="IPR019087">
    <property type="entry name" value="Med15_N"/>
</dbReference>